<dbReference type="RefSeq" id="WP_230741925.1">
    <property type="nucleotide sequence ID" value="NZ_PGCK01000006.1"/>
</dbReference>
<dbReference type="InterPro" id="IPR020846">
    <property type="entry name" value="MFS_dom"/>
</dbReference>
<dbReference type="CDD" id="cd17321">
    <property type="entry name" value="MFS_MMR_MDR_like"/>
    <property type="match status" value="1"/>
</dbReference>
<evidence type="ECO:0000256" key="3">
    <source>
        <dbReference type="ARBA" id="ARBA00022692"/>
    </source>
</evidence>
<keyword evidence="4 6" id="KW-1133">Transmembrane helix</keyword>
<dbReference type="Proteomes" id="UP001320159">
    <property type="component" value="Unassembled WGS sequence"/>
</dbReference>
<dbReference type="PANTHER" id="PTHR42718:SF9">
    <property type="entry name" value="MAJOR FACILITATOR SUPERFAMILY MULTIDRUG TRANSPORTER MFSC"/>
    <property type="match status" value="1"/>
</dbReference>
<feature type="transmembrane region" description="Helical" evidence="6">
    <location>
        <begin position="44"/>
        <end position="64"/>
    </location>
</feature>
<reference evidence="8 9" key="1">
    <citation type="submission" date="2017-11" db="EMBL/GenBank/DDBJ databases">
        <title>Isolation and Characterization of Family Methanocellaceae Species from Potential Methane Hydrate Area Offshore Southwestern Taiwan.</title>
        <authorList>
            <person name="Zhang W.-L."/>
            <person name="Chen W.-C."/>
            <person name="Lai M.-C."/>
            <person name="Chen S.-C."/>
        </authorList>
    </citation>
    <scope>NUCLEOTIDE SEQUENCE [LARGE SCALE GENOMIC DNA]</scope>
    <source>
        <strain evidence="8 9">CWC-04</strain>
    </source>
</reference>
<feature type="transmembrane region" description="Helical" evidence="6">
    <location>
        <begin position="201"/>
        <end position="218"/>
    </location>
</feature>
<dbReference type="InterPro" id="IPR011701">
    <property type="entry name" value="MFS"/>
</dbReference>
<feature type="transmembrane region" description="Helical" evidence="6">
    <location>
        <begin position="400"/>
        <end position="419"/>
    </location>
</feature>
<dbReference type="Gene3D" id="1.20.1720.10">
    <property type="entry name" value="Multidrug resistance protein D"/>
    <property type="match status" value="1"/>
</dbReference>
<name>A0AAP2RCM1_9EURY</name>
<feature type="transmembrane region" description="Helical" evidence="6">
    <location>
        <begin position="262"/>
        <end position="285"/>
    </location>
</feature>
<evidence type="ECO:0000256" key="5">
    <source>
        <dbReference type="ARBA" id="ARBA00023136"/>
    </source>
</evidence>
<feature type="domain" description="Major facilitator superfamily (MFS) profile" evidence="7">
    <location>
        <begin position="10"/>
        <end position="457"/>
    </location>
</feature>
<evidence type="ECO:0000313" key="9">
    <source>
        <dbReference type="Proteomes" id="UP001320159"/>
    </source>
</evidence>
<keyword evidence="2" id="KW-0813">Transport</keyword>
<feature type="transmembrane region" description="Helical" evidence="6">
    <location>
        <begin position="325"/>
        <end position="344"/>
    </location>
</feature>
<feature type="transmembrane region" description="Helical" evidence="6">
    <location>
        <begin position="135"/>
        <end position="156"/>
    </location>
</feature>
<evidence type="ECO:0000313" key="8">
    <source>
        <dbReference type="EMBL" id="MCD1295081.1"/>
    </source>
</evidence>
<feature type="transmembrane region" description="Helical" evidence="6">
    <location>
        <begin position="108"/>
        <end position="128"/>
    </location>
</feature>
<feature type="transmembrane region" description="Helical" evidence="6">
    <location>
        <begin position="76"/>
        <end position="102"/>
    </location>
</feature>
<proteinExistence type="predicted"/>
<gene>
    <name evidence="8" type="ORF">CUJ83_08730</name>
</gene>
<dbReference type="PANTHER" id="PTHR42718">
    <property type="entry name" value="MAJOR FACILITATOR SUPERFAMILY MULTIDRUG TRANSPORTER MFSC"/>
    <property type="match status" value="1"/>
</dbReference>
<dbReference type="GO" id="GO:0016020">
    <property type="term" value="C:membrane"/>
    <property type="evidence" value="ECO:0007669"/>
    <property type="project" value="UniProtKB-SubCell"/>
</dbReference>
<organism evidence="8 9">
    <name type="scientific">Methanooceanicella nereidis</name>
    <dbReference type="NCBI Taxonomy" id="2052831"/>
    <lineage>
        <taxon>Archaea</taxon>
        <taxon>Methanobacteriati</taxon>
        <taxon>Methanobacteriota</taxon>
        <taxon>Stenosarchaea group</taxon>
        <taxon>Methanomicrobia</taxon>
        <taxon>Methanocellales</taxon>
        <taxon>Methanocellaceae</taxon>
        <taxon>Methanooceanicella</taxon>
    </lineage>
</organism>
<evidence type="ECO:0000256" key="1">
    <source>
        <dbReference type="ARBA" id="ARBA00004141"/>
    </source>
</evidence>
<feature type="transmembrane region" description="Helical" evidence="6">
    <location>
        <begin position="291"/>
        <end position="313"/>
    </location>
</feature>
<feature type="transmembrane region" description="Helical" evidence="6">
    <location>
        <begin position="431"/>
        <end position="451"/>
    </location>
</feature>
<keyword evidence="9" id="KW-1185">Reference proteome</keyword>
<dbReference type="EMBL" id="PGCK01000006">
    <property type="protein sequence ID" value="MCD1295081.1"/>
    <property type="molecule type" value="Genomic_DNA"/>
</dbReference>
<evidence type="ECO:0000256" key="6">
    <source>
        <dbReference type="SAM" id="Phobius"/>
    </source>
</evidence>
<evidence type="ECO:0000256" key="2">
    <source>
        <dbReference type="ARBA" id="ARBA00022448"/>
    </source>
</evidence>
<comment type="caution">
    <text evidence="8">The sequence shown here is derived from an EMBL/GenBank/DDBJ whole genome shotgun (WGS) entry which is preliminary data.</text>
</comment>
<dbReference type="FunFam" id="1.20.1250.20:FF:000503">
    <property type="entry name" value="Drug resistance transporter, EmrB/QacA subfamily"/>
    <property type="match status" value="1"/>
</dbReference>
<dbReference type="InterPro" id="IPR036259">
    <property type="entry name" value="MFS_trans_sf"/>
</dbReference>
<dbReference type="Pfam" id="PF07690">
    <property type="entry name" value="MFS_1"/>
    <property type="match status" value="2"/>
</dbReference>
<keyword evidence="5 6" id="KW-0472">Membrane</keyword>
<keyword evidence="3 6" id="KW-0812">Transmembrane</keyword>
<dbReference type="PROSITE" id="PS50850">
    <property type="entry name" value="MFS"/>
    <property type="match status" value="1"/>
</dbReference>
<feature type="transmembrane region" description="Helical" evidence="6">
    <location>
        <begin position="224"/>
        <end position="242"/>
    </location>
</feature>
<accession>A0AAP2RCM1</accession>
<feature type="transmembrane region" description="Helical" evidence="6">
    <location>
        <begin position="350"/>
        <end position="367"/>
    </location>
</feature>
<dbReference type="GO" id="GO:0022857">
    <property type="term" value="F:transmembrane transporter activity"/>
    <property type="evidence" value="ECO:0007669"/>
    <property type="project" value="InterPro"/>
</dbReference>
<dbReference type="AlphaFoldDB" id="A0AAP2RCM1"/>
<dbReference type="Gene3D" id="1.20.1250.20">
    <property type="entry name" value="MFS general substrate transporter like domains"/>
    <property type="match status" value="1"/>
</dbReference>
<evidence type="ECO:0000256" key="4">
    <source>
        <dbReference type="ARBA" id="ARBA00022989"/>
    </source>
</evidence>
<evidence type="ECO:0000259" key="7">
    <source>
        <dbReference type="PROSITE" id="PS50850"/>
    </source>
</evidence>
<dbReference type="SUPFAM" id="SSF103473">
    <property type="entry name" value="MFS general substrate transporter"/>
    <property type="match status" value="1"/>
</dbReference>
<sequence length="467" mass="50423">MSEKIDKRIIIIITGLASFITPFLSSSVNVALPVMGSEFSADAILLGWVVTSYLLSAAIFIVPFGKIADMYGRRIVFISGLAIIAISTLLAALSYSALMLIACRILQGIGSAMIFGTSVAILTASFPLKERGKVLGINVGIVYSGLSLGPFLGGIITQYAGWRYIFILNVLICMVSLLLALRRLKEDWHAERSGRFDTAGCVLYGVMLFALMYGLSVLPDISGAYWLLAGLVGMIIFAWWELRNSNPVLNIRIFRNNITFTFSNMAALINYSATFAISFLLSLYLQYIQGLSPQIAGLVLISSPVVQAILSPAAGKLSDRIEPRIVASTGMGITAAGLFLFMFLNESTPLVFIVAILMLMGLGFALFSSPNMNAIMSSVDKRDYGVASGMVSTMRLTGQMMSLGIAMLTMSVFIGRVQITPDMHGQLMSSITASFSIFAVLCVAGLIASLMRGKLRPEQPPVILQRT</sequence>
<feature type="transmembrane region" description="Helical" evidence="6">
    <location>
        <begin position="162"/>
        <end position="181"/>
    </location>
</feature>
<comment type="subcellular location">
    <subcellularLocation>
        <location evidence="1">Membrane</location>
        <topology evidence="1">Multi-pass membrane protein</topology>
    </subcellularLocation>
</comment>
<protein>
    <submittedName>
        <fullName evidence="8">MFS transporter</fullName>
    </submittedName>
</protein>
<feature type="transmembrane region" description="Helical" evidence="6">
    <location>
        <begin position="9"/>
        <end position="32"/>
    </location>
</feature>